<keyword evidence="3" id="KW-1185">Reference proteome</keyword>
<protein>
    <submittedName>
        <fullName evidence="2">Uncharacterized protein</fullName>
    </submittedName>
</protein>
<feature type="compositionally biased region" description="Basic and acidic residues" evidence="1">
    <location>
        <begin position="527"/>
        <end position="542"/>
    </location>
</feature>
<dbReference type="EMBL" id="LSRX01000089">
    <property type="protein sequence ID" value="OLQ09854.1"/>
    <property type="molecule type" value="Genomic_DNA"/>
</dbReference>
<proteinExistence type="predicted"/>
<evidence type="ECO:0000256" key="1">
    <source>
        <dbReference type="SAM" id="MobiDB-lite"/>
    </source>
</evidence>
<dbReference type="AlphaFoldDB" id="A0A1Q9EQZ2"/>
<gene>
    <name evidence="2" type="ORF">AK812_SmicGene6501</name>
</gene>
<dbReference type="Proteomes" id="UP000186817">
    <property type="component" value="Unassembled WGS sequence"/>
</dbReference>
<feature type="compositionally biased region" description="Acidic residues" evidence="1">
    <location>
        <begin position="474"/>
        <end position="484"/>
    </location>
</feature>
<evidence type="ECO:0000313" key="3">
    <source>
        <dbReference type="Proteomes" id="UP000186817"/>
    </source>
</evidence>
<sequence length="542" mass="59316">MGGMSSKASETPKSPTLNDDHSINWKTWKEILADPRFPWMTYDPPQKHASYGGRFKNLYFFQPRACIGSYPPCCIAQCIQAKQGFRKINISKPDEWMPQFLERENEDLPESWRGIWWLEDNTANETLVSMQDMWKTEALAGKELFFKDQATNWTAGTSLWGTLLRKMSKVKVPFELEPGENPKWLGMLTGDDYIYFLDEEDKGKLVYPDGKPVDFVPGLTWLRVSCMHGDVSKGVAYQYLMRKIAFKDPDGNIVKTQYYDKLLERCERPTPEGCCCNLFLCNMDDAHFAASYEALDDHQLVVFDQGVADLAFGTLTKLQETIRQMVEERRNAAPVEVGAGQGEANAETSSTSWAQGGSFYNPLAHLSMDKVRQKIMGSMGQSKVDGTPQAAVGGEAADAGGYAPAPPMPRAANSGMQLGSGVAKSANASAGGRSSSLDFGEEDEGGGWGDDDDDLFGNVGGTPSQPKAAPATDLGDDFFDEFDEPPAPSAASRPAPSAPKPAAVAPKAAVLPAKPTAPAKAKSQPAKKLDDADDDFWKEFDM</sequence>
<dbReference type="OrthoDB" id="424261at2759"/>
<evidence type="ECO:0000313" key="2">
    <source>
        <dbReference type="EMBL" id="OLQ09854.1"/>
    </source>
</evidence>
<feature type="compositionally biased region" description="Low complexity" evidence="1">
    <location>
        <begin position="423"/>
        <end position="438"/>
    </location>
</feature>
<feature type="compositionally biased region" description="Low complexity" evidence="1">
    <location>
        <begin position="489"/>
        <end position="526"/>
    </location>
</feature>
<reference evidence="2 3" key="1">
    <citation type="submission" date="2016-02" db="EMBL/GenBank/DDBJ databases">
        <title>Genome analysis of coral dinoflagellate symbionts highlights evolutionary adaptations to a symbiotic lifestyle.</title>
        <authorList>
            <person name="Aranda M."/>
            <person name="Li Y."/>
            <person name="Liew Y.J."/>
            <person name="Baumgarten S."/>
            <person name="Simakov O."/>
            <person name="Wilson M."/>
            <person name="Piel J."/>
            <person name="Ashoor H."/>
            <person name="Bougouffa S."/>
            <person name="Bajic V.B."/>
            <person name="Ryu T."/>
            <person name="Ravasi T."/>
            <person name="Bayer T."/>
            <person name="Micklem G."/>
            <person name="Kim H."/>
            <person name="Bhak J."/>
            <person name="Lajeunesse T.C."/>
            <person name="Voolstra C.R."/>
        </authorList>
    </citation>
    <scope>NUCLEOTIDE SEQUENCE [LARGE SCALE GENOMIC DNA]</scope>
    <source>
        <strain evidence="2 3">CCMP2467</strain>
    </source>
</reference>
<organism evidence="2 3">
    <name type="scientific">Symbiodinium microadriaticum</name>
    <name type="common">Dinoflagellate</name>
    <name type="synonym">Zooxanthella microadriatica</name>
    <dbReference type="NCBI Taxonomy" id="2951"/>
    <lineage>
        <taxon>Eukaryota</taxon>
        <taxon>Sar</taxon>
        <taxon>Alveolata</taxon>
        <taxon>Dinophyceae</taxon>
        <taxon>Suessiales</taxon>
        <taxon>Symbiodiniaceae</taxon>
        <taxon>Symbiodinium</taxon>
    </lineage>
</organism>
<feature type="region of interest" description="Disordered" evidence="1">
    <location>
        <begin position="379"/>
        <end position="542"/>
    </location>
</feature>
<feature type="compositionally biased region" description="Low complexity" evidence="1">
    <location>
        <begin position="388"/>
        <end position="403"/>
    </location>
</feature>
<comment type="caution">
    <text evidence="2">The sequence shown here is derived from an EMBL/GenBank/DDBJ whole genome shotgun (WGS) entry which is preliminary data.</text>
</comment>
<name>A0A1Q9EQZ2_SYMMI</name>
<accession>A0A1Q9EQZ2</accession>
<feature type="compositionally biased region" description="Acidic residues" evidence="1">
    <location>
        <begin position="439"/>
        <end position="455"/>
    </location>
</feature>